<dbReference type="Proteomes" id="UP001431783">
    <property type="component" value="Unassembled WGS sequence"/>
</dbReference>
<feature type="non-terminal residue" evidence="1">
    <location>
        <position position="1"/>
    </location>
</feature>
<keyword evidence="2" id="KW-1185">Reference proteome</keyword>
<sequence length="57" mass="6519">IPKTSIIEMEVPQKTSIKIHIFLSYNDIPSTLVTTYEKICIMKVRLIGIGEQLQKTN</sequence>
<proteinExistence type="predicted"/>
<gene>
    <name evidence="1" type="ORF">WA026_019581</name>
</gene>
<protein>
    <submittedName>
        <fullName evidence="1">Uncharacterized protein</fullName>
    </submittedName>
</protein>
<comment type="caution">
    <text evidence="1">The sequence shown here is derived from an EMBL/GenBank/DDBJ whole genome shotgun (WGS) entry which is preliminary data.</text>
</comment>
<evidence type="ECO:0000313" key="2">
    <source>
        <dbReference type="Proteomes" id="UP001431783"/>
    </source>
</evidence>
<evidence type="ECO:0000313" key="1">
    <source>
        <dbReference type="EMBL" id="KAK9872798.1"/>
    </source>
</evidence>
<name>A0AAW1TR39_9CUCU</name>
<accession>A0AAW1TR39</accession>
<reference evidence="1 2" key="1">
    <citation type="submission" date="2023-03" db="EMBL/GenBank/DDBJ databases">
        <title>Genome insight into feeding habits of ladybird beetles.</title>
        <authorList>
            <person name="Li H.-S."/>
            <person name="Huang Y.-H."/>
            <person name="Pang H."/>
        </authorList>
    </citation>
    <scope>NUCLEOTIDE SEQUENCE [LARGE SCALE GENOMIC DNA]</scope>
    <source>
        <strain evidence="1">SYSU_2023b</strain>
        <tissue evidence="1">Whole body</tissue>
    </source>
</reference>
<dbReference type="AlphaFoldDB" id="A0AAW1TR39"/>
<dbReference type="EMBL" id="JARQZJ010000013">
    <property type="protein sequence ID" value="KAK9872798.1"/>
    <property type="molecule type" value="Genomic_DNA"/>
</dbReference>
<organism evidence="1 2">
    <name type="scientific">Henosepilachna vigintioctopunctata</name>
    <dbReference type="NCBI Taxonomy" id="420089"/>
    <lineage>
        <taxon>Eukaryota</taxon>
        <taxon>Metazoa</taxon>
        <taxon>Ecdysozoa</taxon>
        <taxon>Arthropoda</taxon>
        <taxon>Hexapoda</taxon>
        <taxon>Insecta</taxon>
        <taxon>Pterygota</taxon>
        <taxon>Neoptera</taxon>
        <taxon>Endopterygota</taxon>
        <taxon>Coleoptera</taxon>
        <taxon>Polyphaga</taxon>
        <taxon>Cucujiformia</taxon>
        <taxon>Coccinelloidea</taxon>
        <taxon>Coccinellidae</taxon>
        <taxon>Epilachninae</taxon>
        <taxon>Epilachnini</taxon>
        <taxon>Henosepilachna</taxon>
    </lineage>
</organism>